<evidence type="ECO:0000256" key="5">
    <source>
        <dbReference type="SAM" id="Phobius"/>
    </source>
</evidence>
<accession>A0AB34J892</accession>
<keyword evidence="3" id="KW-0804">Transcription</keyword>
<evidence type="ECO:0000313" key="8">
    <source>
        <dbReference type="Proteomes" id="UP001515480"/>
    </source>
</evidence>
<keyword evidence="8" id="KW-1185">Reference proteome</keyword>
<dbReference type="Proteomes" id="UP001515480">
    <property type="component" value="Unassembled WGS sequence"/>
</dbReference>
<dbReference type="Gene3D" id="2.60.120.650">
    <property type="entry name" value="Cupin"/>
    <property type="match status" value="1"/>
</dbReference>
<dbReference type="EC" id="1.14.11.-" evidence="3"/>
<keyword evidence="2 3" id="KW-0408">Iron</keyword>
<keyword evidence="5" id="KW-0812">Transmembrane</keyword>
<dbReference type="PROSITE" id="PS51184">
    <property type="entry name" value="JMJC"/>
    <property type="match status" value="1"/>
</dbReference>
<feature type="domain" description="JmjC" evidence="6">
    <location>
        <begin position="181"/>
        <end position="332"/>
    </location>
</feature>
<evidence type="ECO:0000256" key="1">
    <source>
        <dbReference type="ARBA" id="ARBA00022723"/>
    </source>
</evidence>
<protein>
    <recommendedName>
        <fullName evidence="3">Bifunctional lysine-specific demethylase and histidyl-hydroxylase</fullName>
        <ecNumber evidence="3">1.14.11.-</ecNumber>
    </recommendedName>
</protein>
<keyword evidence="3" id="KW-0539">Nucleus</keyword>
<sequence length="336" mass="36511">MARKNSRASPPPHPPPRPPHKPHSKAHGTPRATAWCSAASFTVVLLALLAASLRPAPALAPHRHLAAAAAEGDGAGGEACLNIAHLWDGRNATAPLGCEGFVRHYWEVAPRLSFAGAEFSNSLMRLGDIRSMLRTFRFRIHKNHGTVVLQEPGSGFLADRRWSRGDDVPADIVEIALREMRTLVLHNLEVYWPAVAAFTRDVVRFFHTYTQVNLYFSPAGLRVATSPHQDAHCVFIVQLHGAKRWHVHAPLSTQLTLKGLQRGKFGEILSSDDRALMGPALVNATLRPGSVLYVPRGFFHHTSTDPAALAAPGVFADASTHTDVAETREGVAHAVV</sequence>
<organism evidence="7 8">
    <name type="scientific">Prymnesium parvum</name>
    <name type="common">Toxic golden alga</name>
    <dbReference type="NCBI Taxonomy" id="97485"/>
    <lineage>
        <taxon>Eukaryota</taxon>
        <taxon>Haptista</taxon>
        <taxon>Haptophyta</taxon>
        <taxon>Prymnesiophyceae</taxon>
        <taxon>Prymnesiales</taxon>
        <taxon>Prymnesiaceae</taxon>
        <taxon>Prymnesium</taxon>
    </lineage>
</organism>
<keyword evidence="3" id="KW-0560">Oxidoreductase</keyword>
<dbReference type="PANTHER" id="PTHR13096:SF9">
    <property type="entry name" value="BIFUNCTIONAL LYSINE-SPECIFIC DEMETHYLASE AND HISTIDYL-HYDROXYLASE"/>
    <property type="match status" value="1"/>
</dbReference>
<keyword evidence="5" id="KW-0472">Membrane</keyword>
<evidence type="ECO:0000256" key="2">
    <source>
        <dbReference type="ARBA" id="ARBA00023004"/>
    </source>
</evidence>
<name>A0AB34J892_PRYPA</name>
<evidence type="ECO:0000313" key="7">
    <source>
        <dbReference type="EMBL" id="KAL1514547.1"/>
    </source>
</evidence>
<feature type="transmembrane region" description="Helical" evidence="5">
    <location>
        <begin position="32"/>
        <end position="53"/>
    </location>
</feature>
<dbReference type="SUPFAM" id="SSF51197">
    <property type="entry name" value="Clavaminate synthase-like"/>
    <property type="match status" value="1"/>
</dbReference>
<comment type="subcellular location">
    <subcellularLocation>
        <location evidence="3">Nucleus</location>
    </subcellularLocation>
</comment>
<evidence type="ECO:0000259" key="6">
    <source>
        <dbReference type="PROSITE" id="PS51184"/>
    </source>
</evidence>
<proteinExistence type="inferred from homology"/>
<keyword evidence="1 3" id="KW-0479">Metal-binding</keyword>
<comment type="function">
    <text evidence="3">Oxygenase that can act as both a histone lysine demethylase and a ribosomal histidine hydroxylase.</text>
</comment>
<dbReference type="AlphaFoldDB" id="A0AB34J892"/>
<dbReference type="EMBL" id="JBGBPQ010000012">
    <property type="protein sequence ID" value="KAL1514547.1"/>
    <property type="molecule type" value="Genomic_DNA"/>
</dbReference>
<dbReference type="GO" id="GO:0005730">
    <property type="term" value="C:nucleolus"/>
    <property type="evidence" value="ECO:0007669"/>
    <property type="project" value="TreeGrafter"/>
</dbReference>
<dbReference type="InterPro" id="IPR039994">
    <property type="entry name" value="NO66-like"/>
</dbReference>
<evidence type="ECO:0000256" key="4">
    <source>
        <dbReference type="SAM" id="MobiDB-lite"/>
    </source>
</evidence>
<keyword evidence="3" id="KW-0805">Transcription regulation</keyword>
<feature type="compositionally biased region" description="Basic residues" evidence="4">
    <location>
        <begin position="18"/>
        <end position="28"/>
    </location>
</feature>
<keyword evidence="5" id="KW-1133">Transmembrane helix</keyword>
<dbReference type="GO" id="GO:0032453">
    <property type="term" value="F:histone H3K4 demethylase activity"/>
    <property type="evidence" value="ECO:0007669"/>
    <property type="project" value="TreeGrafter"/>
</dbReference>
<dbReference type="GO" id="GO:0051864">
    <property type="term" value="F:histone H3K36 demethylase activity"/>
    <property type="evidence" value="ECO:0007669"/>
    <property type="project" value="TreeGrafter"/>
</dbReference>
<comment type="cofactor">
    <cofactor evidence="3">
        <name>Fe(2+)</name>
        <dbReference type="ChEBI" id="CHEBI:29033"/>
    </cofactor>
    <text evidence="3">Binds 1 Fe(2+) ion per subunit.</text>
</comment>
<comment type="caution">
    <text evidence="7">The sequence shown here is derived from an EMBL/GenBank/DDBJ whole genome shotgun (WGS) entry which is preliminary data.</text>
</comment>
<reference evidence="7 8" key="1">
    <citation type="journal article" date="2024" name="Science">
        <title>Giant polyketide synthase enzymes in the biosynthesis of giant marine polyether toxins.</title>
        <authorList>
            <person name="Fallon T.R."/>
            <person name="Shende V.V."/>
            <person name="Wierzbicki I.H."/>
            <person name="Pendleton A.L."/>
            <person name="Watervoot N.F."/>
            <person name="Auber R.P."/>
            <person name="Gonzalez D.J."/>
            <person name="Wisecaver J.H."/>
            <person name="Moore B.S."/>
        </authorList>
    </citation>
    <scope>NUCLEOTIDE SEQUENCE [LARGE SCALE GENOMIC DNA]</scope>
    <source>
        <strain evidence="7 8">12B1</strain>
    </source>
</reference>
<feature type="region of interest" description="Disordered" evidence="4">
    <location>
        <begin position="1"/>
        <end position="29"/>
    </location>
</feature>
<dbReference type="Pfam" id="PF08007">
    <property type="entry name" value="JmjC_2"/>
    <property type="match status" value="1"/>
</dbReference>
<evidence type="ECO:0000256" key="3">
    <source>
        <dbReference type="RuleBase" id="RU366061"/>
    </source>
</evidence>
<gene>
    <name evidence="7" type="ORF">AB1Y20_003644</name>
</gene>
<dbReference type="PANTHER" id="PTHR13096">
    <property type="entry name" value="MINA53 MYC INDUCED NUCLEAR ANTIGEN"/>
    <property type="match status" value="1"/>
</dbReference>
<keyword evidence="3" id="KW-0223">Dioxygenase</keyword>
<dbReference type="GO" id="GO:0005506">
    <property type="term" value="F:iron ion binding"/>
    <property type="evidence" value="ECO:0007669"/>
    <property type="project" value="UniProtKB-UniRule"/>
</dbReference>
<comment type="similarity">
    <text evidence="3">Belongs to the ROX family.</text>
</comment>
<dbReference type="InterPro" id="IPR003347">
    <property type="entry name" value="JmjC_dom"/>
</dbReference>